<evidence type="ECO:0000256" key="1">
    <source>
        <dbReference type="SAM" id="Phobius"/>
    </source>
</evidence>
<proteinExistence type="predicted"/>
<feature type="transmembrane region" description="Helical" evidence="1">
    <location>
        <begin position="38"/>
        <end position="63"/>
    </location>
</feature>
<dbReference type="Proteomes" id="UP000236845">
    <property type="component" value="Unassembled WGS sequence"/>
</dbReference>
<sequence>MAAKEYFGYTVNMAENISDFGIRLNYWFLTNRQQFRKWWVILLLAGDIFILTTCITQGLLLIIRFRDAGNALINITETTKQIGKAQAVLTPKNLSQSMVATTPHGLGRFDFSLRLENPNDYWLATATVQFEGGKNKLTPVQVIVPPKSVRFAMALDVEPITENQVPKVTYSIIEVKWEKLSLVQIAEYNLDVKTEKLTQTQAVLMSRDNTQRLVTQVKGDLTNKSFFNLEGLRIAIVLTNGQETIGVRSAIISKVASESTVPFSVEWDTVLLMAQKIEAYPELHSGLIVK</sequence>
<protein>
    <submittedName>
        <fullName evidence="2">Uncharacterized protein</fullName>
    </submittedName>
</protein>
<evidence type="ECO:0000313" key="3">
    <source>
        <dbReference type="Proteomes" id="UP000236845"/>
    </source>
</evidence>
<dbReference type="EMBL" id="PEXW01000002">
    <property type="protein sequence ID" value="PIS41060.1"/>
    <property type="molecule type" value="Genomic_DNA"/>
</dbReference>
<gene>
    <name evidence="2" type="ORF">COT26_00135</name>
</gene>
<dbReference type="AlphaFoldDB" id="A0A2H0YRG7"/>
<name>A0A2H0YRG7_9BACT</name>
<keyword evidence="1" id="KW-1133">Transmembrane helix</keyword>
<evidence type="ECO:0000313" key="2">
    <source>
        <dbReference type="EMBL" id="PIS41060.1"/>
    </source>
</evidence>
<keyword evidence="1" id="KW-0472">Membrane</keyword>
<organism evidence="2 3">
    <name type="scientific">Candidatus Kerfeldbacteria bacterium CG08_land_8_20_14_0_20_43_14</name>
    <dbReference type="NCBI Taxonomy" id="2014246"/>
    <lineage>
        <taxon>Bacteria</taxon>
        <taxon>Candidatus Kerfeldiibacteriota</taxon>
    </lineage>
</organism>
<comment type="caution">
    <text evidence="2">The sequence shown here is derived from an EMBL/GenBank/DDBJ whole genome shotgun (WGS) entry which is preliminary data.</text>
</comment>
<accession>A0A2H0YRG7</accession>
<reference evidence="3" key="1">
    <citation type="submission" date="2017-09" db="EMBL/GenBank/DDBJ databases">
        <title>Depth-based differentiation of microbial function through sediment-hosted aquifers and enrichment of novel symbionts in the deep terrestrial subsurface.</title>
        <authorList>
            <person name="Probst A.J."/>
            <person name="Ladd B."/>
            <person name="Jarett J.K."/>
            <person name="Geller-Mcgrath D.E."/>
            <person name="Sieber C.M.K."/>
            <person name="Emerson J.B."/>
            <person name="Anantharaman K."/>
            <person name="Thomas B.C."/>
            <person name="Malmstrom R."/>
            <person name="Stieglmeier M."/>
            <person name="Klingl A."/>
            <person name="Woyke T."/>
            <person name="Ryan C.M."/>
            <person name="Banfield J.F."/>
        </authorList>
    </citation>
    <scope>NUCLEOTIDE SEQUENCE [LARGE SCALE GENOMIC DNA]</scope>
</reference>
<keyword evidence="1" id="KW-0812">Transmembrane</keyword>